<accession>A0ABX6TEQ3</accession>
<organism evidence="1 2">
    <name type="scientific">Sphingomonas sediminicola</name>
    <dbReference type="NCBI Taxonomy" id="386874"/>
    <lineage>
        <taxon>Bacteria</taxon>
        <taxon>Pseudomonadati</taxon>
        <taxon>Pseudomonadota</taxon>
        <taxon>Alphaproteobacteria</taxon>
        <taxon>Sphingomonadales</taxon>
        <taxon>Sphingomonadaceae</taxon>
        <taxon>Sphingomonas</taxon>
    </lineage>
</organism>
<name>A0ABX6TEQ3_9SPHN</name>
<protein>
    <submittedName>
        <fullName evidence="1">Uncharacterized protein</fullName>
    </submittedName>
</protein>
<sequence>MLVDDLRSLPTNEPVDLIGFKDQIVFLHGDVDNEADRVTLIEIYLSLMELAERQFIAQGADPTEIRNLKNAEHKFFCIKEATIGENVDPDLLLQVTQREVDAGRLPADDGLYQHAKDGAAVFGRGSAPERKGFFNKLFGR</sequence>
<evidence type="ECO:0000313" key="2">
    <source>
        <dbReference type="Proteomes" id="UP000516105"/>
    </source>
</evidence>
<gene>
    <name evidence="1" type="ORF">H9L14_01995</name>
</gene>
<proteinExistence type="predicted"/>
<keyword evidence="2" id="KW-1185">Reference proteome</keyword>
<dbReference type="RefSeq" id="WP_187709021.1">
    <property type="nucleotide sequence ID" value="NZ_CP060782.1"/>
</dbReference>
<dbReference type="Proteomes" id="UP000516105">
    <property type="component" value="Chromosome"/>
</dbReference>
<reference evidence="1 2" key="1">
    <citation type="submission" date="2020-08" db="EMBL/GenBank/DDBJ databases">
        <title>Genome sequence of Sphingomonas sediminicola KACC 15039T.</title>
        <authorList>
            <person name="Hyun D.-W."/>
            <person name="Bae J.-W."/>
        </authorList>
    </citation>
    <scope>NUCLEOTIDE SEQUENCE [LARGE SCALE GENOMIC DNA]</scope>
    <source>
        <strain evidence="1 2">KACC 15039</strain>
    </source>
</reference>
<dbReference type="EMBL" id="CP060782">
    <property type="protein sequence ID" value="QNP46068.1"/>
    <property type="molecule type" value="Genomic_DNA"/>
</dbReference>
<evidence type="ECO:0000313" key="1">
    <source>
        <dbReference type="EMBL" id="QNP46068.1"/>
    </source>
</evidence>